<dbReference type="InterPro" id="IPR006059">
    <property type="entry name" value="SBP"/>
</dbReference>
<evidence type="ECO:0000313" key="7">
    <source>
        <dbReference type="Proteomes" id="UP001595617"/>
    </source>
</evidence>
<feature type="signal peptide" evidence="5">
    <location>
        <begin position="1"/>
        <end position="22"/>
    </location>
</feature>
<protein>
    <recommendedName>
        <fullName evidence="5">Maltodextrin-binding protein</fullName>
    </recommendedName>
</protein>
<dbReference type="RefSeq" id="WP_380693346.1">
    <property type="nucleotide sequence ID" value="NZ_JBHRYR010000002.1"/>
</dbReference>
<gene>
    <name evidence="6" type="primary">malE</name>
    <name evidence="6" type="ORF">ACFOOG_03345</name>
</gene>
<dbReference type="NCBIfam" id="NF007011">
    <property type="entry name" value="PRK09474.1"/>
    <property type="match status" value="1"/>
</dbReference>
<keyword evidence="5" id="KW-0574">Periplasm</keyword>
<keyword evidence="3 5" id="KW-0762">Sugar transport</keyword>
<evidence type="ECO:0000256" key="3">
    <source>
        <dbReference type="ARBA" id="ARBA00022597"/>
    </source>
</evidence>
<evidence type="ECO:0000256" key="5">
    <source>
        <dbReference type="RuleBase" id="RU365005"/>
    </source>
</evidence>
<feature type="chain" id="PRO_5044971369" description="Maltodextrin-binding protein" evidence="5">
    <location>
        <begin position="23"/>
        <end position="400"/>
    </location>
</feature>
<keyword evidence="4 5" id="KW-0732">Signal</keyword>
<dbReference type="PANTHER" id="PTHR30061:SF50">
    <property type="entry name" value="MALTOSE_MALTODEXTRIN-BINDING PERIPLASMIC PROTEIN"/>
    <property type="match status" value="1"/>
</dbReference>
<accession>A0ABV7ZUK6</accession>
<dbReference type="PRINTS" id="PR00181">
    <property type="entry name" value="MALTOSEBP"/>
</dbReference>
<comment type="similarity">
    <text evidence="1 5">Belongs to the bacterial solute-binding protein 1 family.</text>
</comment>
<sequence>MKKLLVTAVASATAALAMNAAAMNEGEILIWIGGDKAYTGLQAVGDRFTEETGIPVRVEIPDDVQARFRQEASLGRGPDVMIWAHDWLGELVEGGLVQPINPADDVKARFDDFAWSANSYQGQVYGYPLAVEAVGLIYNKALVPTPPKTFEEVFAIDRQLKQNGRSAILWDYNNAFFSYPVLSASGGYVFGDDANGVPSARDVGMANGGAIRGAEMIDRLIKEGVMPSGAAYGEMDSGFAQGQVGMIINGPWAWNGYQSAGIDIGIAPVPAVQGNSMGKSFVGVLSANINAASPNADLVDLFMSEYLLTTDGMRQMDTSDPSRGLGVSAHLEYVEEQIRNSDQGELIGATYAIAEAGTNMPNIPEMARFWSNVGPALEAITTGRQAPTEAMTAAVERMLR</sequence>
<keyword evidence="2 5" id="KW-0813">Transport</keyword>
<dbReference type="SUPFAM" id="SSF53850">
    <property type="entry name" value="Periplasmic binding protein-like II"/>
    <property type="match status" value="1"/>
</dbReference>
<dbReference type="PANTHER" id="PTHR30061">
    <property type="entry name" value="MALTOSE-BINDING PERIPLASMIC PROTEIN"/>
    <property type="match status" value="1"/>
</dbReference>
<dbReference type="Pfam" id="PF01547">
    <property type="entry name" value="SBP_bac_1"/>
    <property type="match status" value="1"/>
</dbReference>
<evidence type="ECO:0000256" key="1">
    <source>
        <dbReference type="ARBA" id="ARBA00008520"/>
    </source>
</evidence>
<reference evidence="7" key="1">
    <citation type="journal article" date="2019" name="Int. J. Syst. Evol. Microbiol.">
        <title>The Global Catalogue of Microorganisms (GCM) 10K type strain sequencing project: providing services to taxonomists for standard genome sequencing and annotation.</title>
        <authorList>
            <consortium name="The Broad Institute Genomics Platform"/>
            <consortium name="The Broad Institute Genome Sequencing Center for Infectious Disease"/>
            <person name="Wu L."/>
            <person name="Ma J."/>
        </authorList>
    </citation>
    <scope>NUCLEOTIDE SEQUENCE [LARGE SCALE GENOMIC DNA]</scope>
    <source>
        <strain evidence="7">IBRC 10765</strain>
    </source>
</reference>
<dbReference type="EMBL" id="JBHRYR010000002">
    <property type="protein sequence ID" value="MFC3851860.1"/>
    <property type="molecule type" value="Genomic_DNA"/>
</dbReference>
<dbReference type="Proteomes" id="UP001595617">
    <property type="component" value="Unassembled WGS sequence"/>
</dbReference>
<keyword evidence="7" id="KW-1185">Reference proteome</keyword>
<dbReference type="Gene3D" id="3.40.190.10">
    <property type="entry name" value="Periplasmic binding protein-like II"/>
    <property type="match status" value="2"/>
</dbReference>
<proteinExistence type="inferred from homology"/>
<evidence type="ECO:0000256" key="2">
    <source>
        <dbReference type="ARBA" id="ARBA00022448"/>
    </source>
</evidence>
<dbReference type="InterPro" id="IPR006060">
    <property type="entry name" value="Maltose/Cyclodextrin-bd"/>
</dbReference>
<comment type="function">
    <text evidence="5">Part of the ABC transporter complex MalEFGK involved in maltose/maltodextrin import. Binds maltose and higher maltodextrins.</text>
</comment>
<evidence type="ECO:0000256" key="4">
    <source>
        <dbReference type="ARBA" id="ARBA00022729"/>
    </source>
</evidence>
<evidence type="ECO:0000313" key="6">
    <source>
        <dbReference type="EMBL" id="MFC3851860.1"/>
    </source>
</evidence>
<name>A0ABV7ZUK6_9GAMM</name>
<comment type="caution">
    <text evidence="6">The sequence shown here is derived from an EMBL/GenBank/DDBJ whole genome shotgun (WGS) entry which is preliminary data.</text>
</comment>
<comment type="subcellular location">
    <subcellularLocation>
        <location evidence="5">Periplasm</location>
    </subcellularLocation>
</comment>
<organism evidence="6 7">
    <name type="scientific">Saccharospirillum mangrovi</name>
    <dbReference type="NCBI Taxonomy" id="2161747"/>
    <lineage>
        <taxon>Bacteria</taxon>
        <taxon>Pseudomonadati</taxon>
        <taxon>Pseudomonadota</taxon>
        <taxon>Gammaproteobacteria</taxon>
        <taxon>Oceanospirillales</taxon>
        <taxon>Saccharospirillaceae</taxon>
        <taxon>Saccharospirillum</taxon>
    </lineage>
</organism>